<evidence type="ECO:0000313" key="1">
    <source>
        <dbReference type="EMBL" id="RLW10046.1"/>
    </source>
</evidence>
<comment type="caution">
    <text evidence="1">The sequence shown here is derived from an EMBL/GenBank/DDBJ whole genome shotgun (WGS) entry which is preliminary data.</text>
</comment>
<keyword evidence="2" id="KW-1185">Reference proteome</keyword>
<feature type="non-terminal residue" evidence="1">
    <location>
        <position position="252"/>
    </location>
</feature>
<proteinExistence type="predicted"/>
<name>A0A3L8SW64_CHLGU</name>
<gene>
    <name evidence="1" type="ORF">DV515_00001864</name>
</gene>
<reference evidence="1 2" key="1">
    <citation type="journal article" date="2018" name="Proc. R. Soc. B">
        <title>A non-coding region near Follistatin controls head colour polymorphism in the Gouldian finch.</title>
        <authorList>
            <person name="Toomey M.B."/>
            <person name="Marques C.I."/>
            <person name="Andrade P."/>
            <person name="Araujo P.M."/>
            <person name="Sabatino S."/>
            <person name="Gazda M.A."/>
            <person name="Afonso S."/>
            <person name="Lopes R.J."/>
            <person name="Corbo J.C."/>
            <person name="Carneiro M."/>
        </authorList>
    </citation>
    <scope>NUCLEOTIDE SEQUENCE [LARGE SCALE GENOMIC DNA]</scope>
    <source>
        <strain evidence="1">Red01</strain>
        <tissue evidence="1">Muscle</tissue>
    </source>
</reference>
<accession>A0A3L8SW64</accession>
<organism evidence="1 2">
    <name type="scientific">Chloebia gouldiae</name>
    <name type="common">Gouldian finch</name>
    <name type="synonym">Erythrura gouldiae</name>
    <dbReference type="NCBI Taxonomy" id="44316"/>
    <lineage>
        <taxon>Eukaryota</taxon>
        <taxon>Metazoa</taxon>
        <taxon>Chordata</taxon>
        <taxon>Craniata</taxon>
        <taxon>Vertebrata</taxon>
        <taxon>Euteleostomi</taxon>
        <taxon>Archelosauria</taxon>
        <taxon>Archosauria</taxon>
        <taxon>Dinosauria</taxon>
        <taxon>Saurischia</taxon>
        <taxon>Theropoda</taxon>
        <taxon>Coelurosauria</taxon>
        <taxon>Aves</taxon>
        <taxon>Neognathae</taxon>
        <taxon>Neoaves</taxon>
        <taxon>Telluraves</taxon>
        <taxon>Australaves</taxon>
        <taxon>Passeriformes</taxon>
        <taxon>Passeroidea</taxon>
        <taxon>Passeridae</taxon>
        <taxon>Chloebia</taxon>
    </lineage>
</organism>
<sequence length="252" mass="26964">MGDLSVSGGLAVGNRKLGVVLGLLTQELETLREGFLPRHCSEVPEELLSDLKQSRHTDPVICQVSPWQALQPVWIALSQPISPYSHSLFPVWLTKQSPPSPDLICGAAKHPPSLWFLEELLLVVFAQPCTAFEFSPAQLCSSARQAAVGSADCTLYPALPGNCCPRGSKRGYTDSSFSAPSRELQGPFLVLAISMSQTCGRSRGENGASACPGFLPAPAKGRGSTDAADRPIYELHDGPLSPILTSFFCRKG</sequence>
<dbReference type="EMBL" id="QUSF01000004">
    <property type="protein sequence ID" value="RLW10046.1"/>
    <property type="molecule type" value="Genomic_DNA"/>
</dbReference>
<dbReference type="Proteomes" id="UP000276834">
    <property type="component" value="Unassembled WGS sequence"/>
</dbReference>
<protein>
    <submittedName>
        <fullName evidence="1">Uncharacterized protein</fullName>
    </submittedName>
</protein>
<dbReference type="AlphaFoldDB" id="A0A3L8SW64"/>
<evidence type="ECO:0000313" key="2">
    <source>
        <dbReference type="Proteomes" id="UP000276834"/>
    </source>
</evidence>